<reference evidence="2 3" key="1">
    <citation type="submission" date="2020-04" db="EMBL/GenBank/DDBJ databases">
        <title>MicrobeNet Type strains.</title>
        <authorList>
            <person name="Nicholson A.C."/>
        </authorList>
    </citation>
    <scope>NUCLEOTIDE SEQUENCE [LARGE SCALE GENOMIC DNA]</scope>
    <source>
        <strain evidence="2 3">DSM 44113</strain>
    </source>
</reference>
<gene>
    <name evidence="2" type="ORF">HF999_10080</name>
</gene>
<dbReference type="GO" id="GO:0006596">
    <property type="term" value="P:polyamine biosynthetic process"/>
    <property type="evidence" value="ECO:0007669"/>
    <property type="project" value="UniProtKB-KW"/>
</dbReference>
<protein>
    <submittedName>
        <fullName evidence="2">Fused MFS/spermidine synthase</fullName>
    </submittedName>
</protein>
<dbReference type="PANTHER" id="PTHR43317:SF1">
    <property type="entry name" value="THERMOSPERMINE SYNTHASE ACAULIS5"/>
    <property type="match status" value="1"/>
</dbReference>
<sequence>MSPDTAGTSDAGPGVIEIDRDRPGAVIVLVDGTPQSYIDTVDPTNLVFEYVRRIGHVADLVRPAGAPITAVHLGGGGFTLPRYIAATRPGSRQQVLEIDRALIDAVRAAAPLPKREQIKIRCADAALAATVLPPGMLGTVDLLVLDVFAGARTPAALTTTEFFASLTPLLAPGGTVAINIADGPPLPFARSVAATVAAVFGEVAIAAEPGVLKGRRFGNLVVVAGTVPDGLRRRLAGDPFPGTLLMDDEVARFMGGAKPFTSANAQESPMPPRGVFG</sequence>
<dbReference type="PANTHER" id="PTHR43317">
    <property type="entry name" value="THERMOSPERMINE SYNTHASE ACAULIS5"/>
    <property type="match status" value="1"/>
</dbReference>
<name>A0A846X2B9_9ACTN</name>
<dbReference type="InterPro" id="IPR029063">
    <property type="entry name" value="SAM-dependent_MTases_sf"/>
</dbReference>
<evidence type="ECO:0000256" key="1">
    <source>
        <dbReference type="ARBA" id="ARBA00023115"/>
    </source>
</evidence>
<evidence type="ECO:0000313" key="2">
    <source>
        <dbReference type="EMBL" id="NKY18716.1"/>
    </source>
</evidence>
<keyword evidence="3" id="KW-1185">Reference proteome</keyword>
<accession>A0A846X2B9</accession>
<proteinExistence type="predicted"/>
<dbReference type="AlphaFoldDB" id="A0A846X2B9"/>
<dbReference type="Gene3D" id="3.40.50.150">
    <property type="entry name" value="Vaccinia Virus protein VP39"/>
    <property type="match status" value="1"/>
</dbReference>
<dbReference type="EMBL" id="JAAXOQ010000011">
    <property type="protein sequence ID" value="NKY18716.1"/>
    <property type="molecule type" value="Genomic_DNA"/>
</dbReference>
<comment type="caution">
    <text evidence="2">The sequence shown here is derived from an EMBL/GenBank/DDBJ whole genome shotgun (WGS) entry which is preliminary data.</text>
</comment>
<evidence type="ECO:0000313" key="3">
    <source>
        <dbReference type="Proteomes" id="UP000582646"/>
    </source>
</evidence>
<keyword evidence="1" id="KW-0620">Polyamine biosynthesis</keyword>
<dbReference type="Proteomes" id="UP000582646">
    <property type="component" value="Unassembled WGS sequence"/>
</dbReference>
<dbReference type="SUPFAM" id="SSF53335">
    <property type="entry name" value="S-adenosyl-L-methionine-dependent methyltransferases"/>
    <property type="match status" value="1"/>
</dbReference>
<dbReference type="NCBIfam" id="NF037959">
    <property type="entry name" value="MFS_SpdSyn"/>
    <property type="match status" value="1"/>
</dbReference>
<organism evidence="2 3">
    <name type="scientific">Tsukamurella spumae</name>
    <dbReference type="NCBI Taxonomy" id="44753"/>
    <lineage>
        <taxon>Bacteria</taxon>
        <taxon>Bacillati</taxon>
        <taxon>Actinomycetota</taxon>
        <taxon>Actinomycetes</taxon>
        <taxon>Mycobacteriales</taxon>
        <taxon>Tsukamurellaceae</taxon>
        <taxon>Tsukamurella</taxon>
    </lineage>
</organism>